<sequence>MVVATSPSQIDEIRLADDDTLSPLEAARDVLFYILFLSTITNCYPTKSLHANLTIGPEPFDNHLNIDAIEGPFTRNLGAKFA</sequence>
<protein>
    <submittedName>
        <fullName evidence="1">Uncharacterized protein</fullName>
    </submittedName>
</protein>
<evidence type="ECO:0000313" key="1">
    <source>
        <dbReference type="EMBL" id="KIL58709.1"/>
    </source>
</evidence>
<dbReference type="EMBL" id="KN818331">
    <property type="protein sequence ID" value="KIL58709.1"/>
    <property type="molecule type" value="Genomic_DNA"/>
</dbReference>
<accession>A0A0C2SX49</accession>
<dbReference type="InParanoid" id="A0A0C2SX49"/>
<gene>
    <name evidence="1" type="ORF">M378DRAFT_170260</name>
</gene>
<organism evidence="1 2">
    <name type="scientific">Amanita muscaria (strain Koide BX008)</name>
    <dbReference type="NCBI Taxonomy" id="946122"/>
    <lineage>
        <taxon>Eukaryota</taxon>
        <taxon>Fungi</taxon>
        <taxon>Dikarya</taxon>
        <taxon>Basidiomycota</taxon>
        <taxon>Agaricomycotina</taxon>
        <taxon>Agaricomycetes</taxon>
        <taxon>Agaricomycetidae</taxon>
        <taxon>Agaricales</taxon>
        <taxon>Pluteineae</taxon>
        <taxon>Amanitaceae</taxon>
        <taxon>Amanita</taxon>
    </lineage>
</organism>
<dbReference type="Proteomes" id="UP000054549">
    <property type="component" value="Unassembled WGS sequence"/>
</dbReference>
<feature type="non-terminal residue" evidence="1">
    <location>
        <position position="82"/>
    </location>
</feature>
<proteinExistence type="predicted"/>
<dbReference type="HOGENOM" id="CLU_2564523_0_0_1"/>
<keyword evidence="2" id="KW-1185">Reference proteome</keyword>
<dbReference type="AlphaFoldDB" id="A0A0C2SX49"/>
<name>A0A0C2SX49_AMAMK</name>
<reference evidence="1 2" key="1">
    <citation type="submission" date="2014-04" db="EMBL/GenBank/DDBJ databases">
        <title>Evolutionary Origins and Diversification of the Mycorrhizal Mutualists.</title>
        <authorList>
            <consortium name="DOE Joint Genome Institute"/>
            <consortium name="Mycorrhizal Genomics Consortium"/>
            <person name="Kohler A."/>
            <person name="Kuo A."/>
            <person name="Nagy L.G."/>
            <person name="Floudas D."/>
            <person name="Copeland A."/>
            <person name="Barry K.W."/>
            <person name="Cichocki N."/>
            <person name="Veneault-Fourrey C."/>
            <person name="LaButti K."/>
            <person name="Lindquist E.A."/>
            <person name="Lipzen A."/>
            <person name="Lundell T."/>
            <person name="Morin E."/>
            <person name="Murat C."/>
            <person name="Riley R."/>
            <person name="Ohm R."/>
            <person name="Sun H."/>
            <person name="Tunlid A."/>
            <person name="Henrissat B."/>
            <person name="Grigoriev I.V."/>
            <person name="Hibbett D.S."/>
            <person name="Martin F."/>
        </authorList>
    </citation>
    <scope>NUCLEOTIDE SEQUENCE [LARGE SCALE GENOMIC DNA]</scope>
    <source>
        <strain evidence="1 2">Koide BX008</strain>
    </source>
</reference>
<evidence type="ECO:0000313" key="2">
    <source>
        <dbReference type="Proteomes" id="UP000054549"/>
    </source>
</evidence>